<proteinExistence type="predicted"/>
<dbReference type="OrthoDB" id="422950at2759"/>
<dbReference type="GO" id="GO:0003341">
    <property type="term" value="P:cilium movement"/>
    <property type="evidence" value="ECO:0007669"/>
    <property type="project" value="InterPro"/>
</dbReference>
<organism evidence="3 4">
    <name type="scientific">Stentor coeruleus</name>
    <dbReference type="NCBI Taxonomy" id="5963"/>
    <lineage>
        <taxon>Eukaryota</taxon>
        <taxon>Sar</taxon>
        <taxon>Alveolata</taxon>
        <taxon>Ciliophora</taxon>
        <taxon>Postciliodesmatophora</taxon>
        <taxon>Heterotrichea</taxon>
        <taxon>Heterotrichida</taxon>
        <taxon>Stentoridae</taxon>
        <taxon>Stentor</taxon>
    </lineage>
</organism>
<dbReference type="GO" id="GO:0036158">
    <property type="term" value="P:outer dynein arm assembly"/>
    <property type="evidence" value="ECO:0007669"/>
    <property type="project" value="InterPro"/>
</dbReference>
<dbReference type="PANTHER" id="PTHR46518:SF1">
    <property type="entry name" value="OUTER DYNEIN ARM-DOCKING COMPLEX SUBUNIT 3"/>
    <property type="match status" value="1"/>
</dbReference>
<feature type="compositionally biased region" description="Basic and acidic residues" evidence="2">
    <location>
        <begin position="470"/>
        <end position="483"/>
    </location>
</feature>
<feature type="coiled-coil region" evidence="1">
    <location>
        <begin position="303"/>
        <end position="330"/>
    </location>
</feature>
<dbReference type="AlphaFoldDB" id="A0A1R2BXJ7"/>
<sequence length="490" mass="58187">MFESRPSKRSITPGTVFKRPYTVQVEHESYSDHEIYNPEEYEETKEISDQLLLIRKKHDRIKEDNLKKRKMLEKLKKDFETACEVSQNEEIEEKMLKGSMESIQNQLEETRKQQKLETNDTNTYIHMLSRMKKDKIAMEIKANSIQVSLKSSKQVLNSETEKYRKIRETHFQSRLVLKDLQKSFISQRKLKDEQVLQLERNIKSRQEAASRRENRQKKQAEIAEAAAKDDKDSHEVKLRETLLINKMWQHYLNKKLEKEMTQAVEVEKAFQKIKTATGLNDIHEICERFLTREQNYTTLILAVNEAEKKLENVKASNEKARETLQKMQLEDTDHRVIYTEIDKYDTKLMVALKEYSGIKEKLQITIKVYDQILNWCGKIMKILSISKNEEENYEGEKDINEMLEMIYKKIEELITPLLNNKEESLRAIEQYANKKTSEIIKEINKDDSFSKLSRVRIEQEAEDVEENVDESYKGNFESKDNSRRKSKIYK</sequence>
<evidence type="ECO:0000256" key="2">
    <source>
        <dbReference type="SAM" id="MobiDB-lite"/>
    </source>
</evidence>
<gene>
    <name evidence="3" type="ORF">SteCoe_18001</name>
</gene>
<accession>A0A1R2BXJ7</accession>
<name>A0A1R2BXJ7_9CILI</name>
<dbReference type="EMBL" id="MPUH01000377">
    <property type="protein sequence ID" value="OMJ81533.1"/>
    <property type="molecule type" value="Genomic_DNA"/>
</dbReference>
<dbReference type="Proteomes" id="UP000187209">
    <property type="component" value="Unassembled WGS sequence"/>
</dbReference>
<evidence type="ECO:0000313" key="3">
    <source>
        <dbReference type="EMBL" id="OMJ81533.1"/>
    </source>
</evidence>
<feature type="region of interest" description="Disordered" evidence="2">
    <location>
        <begin position="205"/>
        <end position="230"/>
    </location>
</feature>
<evidence type="ECO:0000313" key="4">
    <source>
        <dbReference type="Proteomes" id="UP000187209"/>
    </source>
</evidence>
<dbReference type="GO" id="GO:0036064">
    <property type="term" value="C:ciliary basal body"/>
    <property type="evidence" value="ECO:0007669"/>
    <property type="project" value="TreeGrafter"/>
</dbReference>
<feature type="coiled-coil region" evidence="1">
    <location>
        <begin position="58"/>
        <end position="120"/>
    </location>
</feature>
<reference evidence="3 4" key="1">
    <citation type="submission" date="2016-11" db="EMBL/GenBank/DDBJ databases">
        <title>The macronuclear genome of Stentor coeruleus: a giant cell with tiny introns.</title>
        <authorList>
            <person name="Slabodnick M."/>
            <person name="Ruby J.G."/>
            <person name="Reiff S.B."/>
            <person name="Swart E.C."/>
            <person name="Gosai S."/>
            <person name="Prabakaran S."/>
            <person name="Witkowska E."/>
            <person name="Larue G.E."/>
            <person name="Fisher S."/>
            <person name="Freeman R.M."/>
            <person name="Gunawardena J."/>
            <person name="Chu W."/>
            <person name="Stover N.A."/>
            <person name="Gregory B.D."/>
            <person name="Nowacki M."/>
            <person name="Derisi J."/>
            <person name="Roy S.W."/>
            <person name="Marshall W.F."/>
            <person name="Sood P."/>
        </authorList>
    </citation>
    <scope>NUCLEOTIDE SEQUENCE [LARGE SCALE GENOMIC DNA]</scope>
    <source>
        <strain evidence="3">WM001</strain>
    </source>
</reference>
<protein>
    <submittedName>
        <fullName evidence="3">Uncharacterized protein</fullName>
    </submittedName>
</protein>
<comment type="caution">
    <text evidence="3">The sequence shown here is derived from an EMBL/GenBank/DDBJ whole genome shotgun (WGS) entry which is preliminary data.</text>
</comment>
<keyword evidence="1" id="KW-0175">Coiled coil</keyword>
<keyword evidence="4" id="KW-1185">Reference proteome</keyword>
<dbReference type="PANTHER" id="PTHR46518">
    <property type="entry name" value="COILED-COIL DOMAIN-CONTAINING PROTEIN 151"/>
    <property type="match status" value="1"/>
</dbReference>
<feature type="region of interest" description="Disordered" evidence="2">
    <location>
        <begin position="463"/>
        <end position="490"/>
    </location>
</feature>
<dbReference type="InterPro" id="IPR033192">
    <property type="entry name" value="ODAD3"/>
</dbReference>
<dbReference type="GO" id="GO:0097542">
    <property type="term" value="C:ciliary tip"/>
    <property type="evidence" value="ECO:0007669"/>
    <property type="project" value="TreeGrafter"/>
</dbReference>
<evidence type="ECO:0000256" key="1">
    <source>
        <dbReference type="SAM" id="Coils"/>
    </source>
</evidence>
<dbReference type="GO" id="GO:0035253">
    <property type="term" value="C:ciliary rootlet"/>
    <property type="evidence" value="ECO:0007669"/>
    <property type="project" value="TreeGrafter"/>
</dbReference>